<proteinExistence type="predicted"/>
<protein>
    <recommendedName>
        <fullName evidence="1">Integrase catalytic domain-containing protein</fullName>
    </recommendedName>
</protein>
<reference evidence="2" key="2">
    <citation type="submission" date="2023-05" db="EMBL/GenBank/DDBJ databases">
        <authorList>
            <person name="Schelkunov M.I."/>
        </authorList>
    </citation>
    <scope>NUCLEOTIDE SEQUENCE</scope>
    <source>
        <strain evidence="2">Hsosn_3</strain>
        <tissue evidence="2">Leaf</tissue>
    </source>
</reference>
<dbReference type="Gene3D" id="3.30.420.10">
    <property type="entry name" value="Ribonuclease H-like superfamily/Ribonuclease H"/>
    <property type="match status" value="1"/>
</dbReference>
<dbReference type="EMBL" id="JAUIZM010000008">
    <property type="protein sequence ID" value="KAK1371593.1"/>
    <property type="molecule type" value="Genomic_DNA"/>
</dbReference>
<dbReference type="InterPro" id="IPR001584">
    <property type="entry name" value="Integrase_cat-core"/>
</dbReference>
<sequence length="176" mass="20064">MKADALSKFASSEKENYVGSVYFQVLKTPSINGKLIAPIDIGGFWIDLIKAHLETGWLPNNASEARKLTVRALRALAHKITRLGFYWPNMIANAKDYVKKCERCQKHAHMVRKPPEMLTSVNSPIPFVIWDMDVFGPFLVASAQRKFLIVVIDYFTKWIEAKPLAKIITKQVLQFL</sequence>
<dbReference type="AlphaFoldDB" id="A0AAD8HSM9"/>
<dbReference type="InterPro" id="IPR052160">
    <property type="entry name" value="Gypsy_RT_Integrase-like"/>
</dbReference>
<accession>A0AAD8HSM9</accession>
<dbReference type="InterPro" id="IPR036397">
    <property type="entry name" value="RNaseH_sf"/>
</dbReference>
<dbReference type="GO" id="GO:0003676">
    <property type="term" value="F:nucleic acid binding"/>
    <property type="evidence" value="ECO:0007669"/>
    <property type="project" value="InterPro"/>
</dbReference>
<dbReference type="GO" id="GO:0015074">
    <property type="term" value="P:DNA integration"/>
    <property type="evidence" value="ECO:0007669"/>
    <property type="project" value="InterPro"/>
</dbReference>
<evidence type="ECO:0000259" key="1">
    <source>
        <dbReference type="PROSITE" id="PS50994"/>
    </source>
</evidence>
<evidence type="ECO:0000313" key="2">
    <source>
        <dbReference type="EMBL" id="KAK1371593.1"/>
    </source>
</evidence>
<gene>
    <name evidence="2" type="ORF">POM88_037685</name>
</gene>
<reference evidence="2" key="1">
    <citation type="submission" date="2023-02" db="EMBL/GenBank/DDBJ databases">
        <title>Genome of toxic invasive species Heracleum sosnowskyi carries increased number of genes despite the absence of recent whole-genome duplications.</title>
        <authorList>
            <person name="Schelkunov M."/>
            <person name="Shtratnikova V."/>
            <person name="Makarenko M."/>
            <person name="Klepikova A."/>
            <person name="Omelchenko D."/>
            <person name="Novikova G."/>
            <person name="Obukhova E."/>
            <person name="Bogdanov V."/>
            <person name="Penin A."/>
            <person name="Logacheva M."/>
        </authorList>
    </citation>
    <scope>NUCLEOTIDE SEQUENCE</scope>
    <source>
        <strain evidence="2">Hsosn_3</strain>
        <tissue evidence="2">Leaf</tissue>
    </source>
</reference>
<dbReference type="Pfam" id="PF17921">
    <property type="entry name" value="Integrase_H2C2"/>
    <property type="match status" value="1"/>
</dbReference>
<dbReference type="Proteomes" id="UP001237642">
    <property type="component" value="Unassembled WGS sequence"/>
</dbReference>
<name>A0AAD8HSM9_9APIA</name>
<keyword evidence="3" id="KW-1185">Reference proteome</keyword>
<dbReference type="PANTHER" id="PTHR47266">
    <property type="entry name" value="ENDONUCLEASE-RELATED"/>
    <property type="match status" value="1"/>
</dbReference>
<evidence type="ECO:0000313" key="3">
    <source>
        <dbReference type="Proteomes" id="UP001237642"/>
    </source>
</evidence>
<dbReference type="PROSITE" id="PS50994">
    <property type="entry name" value="INTEGRASE"/>
    <property type="match status" value="1"/>
</dbReference>
<organism evidence="2 3">
    <name type="scientific">Heracleum sosnowskyi</name>
    <dbReference type="NCBI Taxonomy" id="360622"/>
    <lineage>
        <taxon>Eukaryota</taxon>
        <taxon>Viridiplantae</taxon>
        <taxon>Streptophyta</taxon>
        <taxon>Embryophyta</taxon>
        <taxon>Tracheophyta</taxon>
        <taxon>Spermatophyta</taxon>
        <taxon>Magnoliopsida</taxon>
        <taxon>eudicotyledons</taxon>
        <taxon>Gunneridae</taxon>
        <taxon>Pentapetalae</taxon>
        <taxon>asterids</taxon>
        <taxon>campanulids</taxon>
        <taxon>Apiales</taxon>
        <taxon>Apiaceae</taxon>
        <taxon>Apioideae</taxon>
        <taxon>apioid superclade</taxon>
        <taxon>Tordylieae</taxon>
        <taxon>Tordyliinae</taxon>
        <taxon>Heracleum</taxon>
    </lineage>
</organism>
<feature type="domain" description="Integrase catalytic" evidence="1">
    <location>
        <begin position="122"/>
        <end position="176"/>
    </location>
</feature>
<dbReference type="Gene3D" id="1.10.340.70">
    <property type="match status" value="1"/>
</dbReference>
<dbReference type="InterPro" id="IPR041588">
    <property type="entry name" value="Integrase_H2C2"/>
</dbReference>
<comment type="caution">
    <text evidence="2">The sequence shown here is derived from an EMBL/GenBank/DDBJ whole genome shotgun (WGS) entry which is preliminary data.</text>
</comment>
<dbReference type="InterPro" id="IPR012337">
    <property type="entry name" value="RNaseH-like_sf"/>
</dbReference>
<dbReference type="SUPFAM" id="SSF53098">
    <property type="entry name" value="Ribonuclease H-like"/>
    <property type="match status" value="1"/>
</dbReference>